<evidence type="ECO:0000313" key="3">
    <source>
        <dbReference type="Proteomes" id="UP000176967"/>
    </source>
</evidence>
<gene>
    <name evidence="2" type="ORF">A2890_02695</name>
</gene>
<dbReference type="STRING" id="1802628.A2890_02695"/>
<proteinExistence type="predicted"/>
<name>A0A1F4VRH8_UNCKA</name>
<dbReference type="EMBL" id="MEVL01000034">
    <property type="protein sequence ID" value="OGC59797.1"/>
    <property type="molecule type" value="Genomic_DNA"/>
</dbReference>
<sequence length="94" mass="10040">MVTIVNGADLADLKITPLDGGAFFISARCALCVEKISLHLSSDQAEGRSQATVVCSSGGDWPGLFQLCARYSPSETDHPSGVDVWGESYEEDPY</sequence>
<comment type="caution">
    <text evidence="2">The sequence shown here is derived from an EMBL/GenBank/DDBJ whole genome shotgun (WGS) entry which is preliminary data.</text>
</comment>
<dbReference type="Proteomes" id="UP000176967">
    <property type="component" value="Unassembled WGS sequence"/>
</dbReference>
<evidence type="ECO:0000256" key="1">
    <source>
        <dbReference type="SAM" id="MobiDB-lite"/>
    </source>
</evidence>
<protein>
    <submittedName>
        <fullName evidence="2">Uncharacterized protein</fullName>
    </submittedName>
</protein>
<evidence type="ECO:0000313" key="2">
    <source>
        <dbReference type="EMBL" id="OGC59797.1"/>
    </source>
</evidence>
<reference evidence="2 3" key="1">
    <citation type="journal article" date="2016" name="Nat. Commun.">
        <title>Thousands of microbial genomes shed light on interconnected biogeochemical processes in an aquifer system.</title>
        <authorList>
            <person name="Anantharaman K."/>
            <person name="Brown C.T."/>
            <person name="Hug L.A."/>
            <person name="Sharon I."/>
            <person name="Castelle C.J."/>
            <person name="Probst A.J."/>
            <person name="Thomas B.C."/>
            <person name="Singh A."/>
            <person name="Wilkins M.J."/>
            <person name="Karaoz U."/>
            <person name="Brodie E.L."/>
            <person name="Williams K.H."/>
            <person name="Hubbard S.S."/>
            <person name="Banfield J.F."/>
        </authorList>
    </citation>
    <scope>NUCLEOTIDE SEQUENCE [LARGE SCALE GENOMIC DNA]</scope>
</reference>
<accession>A0A1F4VRH8</accession>
<feature type="region of interest" description="Disordered" evidence="1">
    <location>
        <begin position="74"/>
        <end position="94"/>
    </location>
</feature>
<dbReference type="AlphaFoldDB" id="A0A1F4VRH8"/>
<organism evidence="2 3">
    <name type="scientific">candidate division WWE3 bacterium RIFCSPLOWO2_01_FULL_53_14</name>
    <dbReference type="NCBI Taxonomy" id="1802628"/>
    <lineage>
        <taxon>Bacteria</taxon>
        <taxon>Katanobacteria</taxon>
    </lineage>
</organism>